<dbReference type="EMBL" id="KN832881">
    <property type="protein sequence ID" value="KIM97995.1"/>
    <property type="molecule type" value="Genomic_DNA"/>
</dbReference>
<protein>
    <recommendedName>
        <fullName evidence="5">Zn(2)-C6 fungal-type domain-containing protein</fullName>
    </recommendedName>
</protein>
<dbReference type="GO" id="GO:0006351">
    <property type="term" value="P:DNA-templated transcription"/>
    <property type="evidence" value="ECO:0007669"/>
    <property type="project" value="InterPro"/>
</dbReference>
<feature type="domain" description="Zn(2)-C6 fungal-type" evidence="5">
    <location>
        <begin position="17"/>
        <end position="46"/>
    </location>
</feature>
<dbReference type="GO" id="GO:0003677">
    <property type="term" value="F:DNA binding"/>
    <property type="evidence" value="ECO:0007669"/>
    <property type="project" value="InterPro"/>
</dbReference>
<evidence type="ECO:0000313" key="7">
    <source>
        <dbReference type="Proteomes" id="UP000054321"/>
    </source>
</evidence>
<dbReference type="CDD" id="cd12148">
    <property type="entry name" value="fungal_TF_MHR"/>
    <property type="match status" value="1"/>
</dbReference>
<keyword evidence="3" id="KW-0539">Nucleus</keyword>
<dbReference type="PROSITE" id="PS50048">
    <property type="entry name" value="ZN2_CY6_FUNGAL_2"/>
    <property type="match status" value="1"/>
</dbReference>
<dbReference type="Gene3D" id="4.10.240.10">
    <property type="entry name" value="Zn(2)-C6 fungal-type DNA-binding domain"/>
    <property type="match status" value="1"/>
</dbReference>
<evidence type="ECO:0000256" key="3">
    <source>
        <dbReference type="ARBA" id="ARBA00023242"/>
    </source>
</evidence>
<dbReference type="InterPro" id="IPR050613">
    <property type="entry name" value="Sec_Metabolite_Reg"/>
</dbReference>
<keyword evidence="2" id="KW-0479">Metal-binding</keyword>
<feature type="compositionally biased region" description="Polar residues" evidence="4">
    <location>
        <begin position="116"/>
        <end position="129"/>
    </location>
</feature>
<dbReference type="GO" id="GO:0008270">
    <property type="term" value="F:zinc ion binding"/>
    <property type="evidence" value="ECO:0007669"/>
    <property type="project" value="InterPro"/>
</dbReference>
<dbReference type="OrthoDB" id="2269373at2759"/>
<dbReference type="SMART" id="SM00066">
    <property type="entry name" value="GAL4"/>
    <property type="match status" value="1"/>
</dbReference>
<sequence>MENRSSNPPTKLPKIYSCVHCFKRKVKCDKHYPCSGCLRTNVECIFRTPAPPRRRHPRTTDEAVLARLKYYEDLLHENGIEFNSSQSPIAVKAATTLSPPQDANGSIPNAPYPNPASINRTPQDPAFHSSSTCFPEGKLIIDHGRTRFIENKLWTTVSEEVCTSSRHSKDIIPDSDSEEDVNTPTNSNTDFVLDINSTPNHTYTLHPSPSQILKLWQIFLTNVNPLIKIIHQPTLQHSIESIADVEQIPRGLEALMFAIYGAAVLSMRDGECQATFGESRSILQFRYNLGARRSLSRARFMGTSDIIVLQALVIYLLTLRQNLDSQTLWNLSGVATRVAQGMGVHLDGTVLGLPPFETEMRRRLWWQICLLDFNAAELSGVGALGEARCWSTKPPSNINDIDIWPDMKEPAVEKTGATEMIACLIRYEVCTFWKTKLIEKGTSEQDFTGGVQRLVDTATELEKDVLIHEIESNLKEKFLKYCDPSNPLHTMASIMGRTIIMCKSMQIKTHYPRRYSHERLVPDSERQFLWTTCMSLIEADNKAHSYRSLQKFNWHIDVNFQWHALIYVLGELIAKPIGGSKDDAWAQIEAVFKNHPNFISDQKRPLHIAIAGICLKAWQSRHKAQTENPQGSSWLDTPLFILQLQEQREAEEAKANARHSDASQLNLRSPMTCLLPADTLVMPNITSQQSQPDNKFHTSMSHDLTTPIMDDMAVNWQTWDALLNDCEVPFMLPPMNHIQF</sequence>
<dbReference type="Pfam" id="PF04082">
    <property type="entry name" value="Fungal_trans"/>
    <property type="match status" value="1"/>
</dbReference>
<evidence type="ECO:0000256" key="4">
    <source>
        <dbReference type="SAM" id="MobiDB-lite"/>
    </source>
</evidence>
<reference evidence="6 7" key="1">
    <citation type="submission" date="2014-04" db="EMBL/GenBank/DDBJ databases">
        <authorList>
            <consortium name="DOE Joint Genome Institute"/>
            <person name="Kuo A."/>
            <person name="Martino E."/>
            <person name="Perotto S."/>
            <person name="Kohler A."/>
            <person name="Nagy L.G."/>
            <person name="Floudas D."/>
            <person name="Copeland A."/>
            <person name="Barry K.W."/>
            <person name="Cichocki N."/>
            <person name="Veneault-Fourrey C."/>
            <person name="LaButti K."/>
            <person name="Lindquist E.A."/>
            <person name="Lipzen A."/>
            <person name="Lundell T."/>
            <person name="Morin E."/>
            <person name="Murat C."/>
            <person name="Sun H."/>
            <person name="Tunlid A."/>
            <person name="Henrissat B."/>
            <person name="Grigoriev I.V."/>
            <person name="Hibbett D.S."/>
            <person name="Martin F."/>
            <person name="Nordberg H.P."/>
            <person name="Cantor M.N."/>
            <person name="Hua S.X."/>
        </authorList>
    </citation>
    <scope>NUCLEOTIDE SEQUENCE [LARGE SCALE GENOMIC DNA]</scope>
    <source>
        <strain evidence="6 7">Zn</strain>
    </source>
</reference>
<feature type="compositionally biased region" description="Polar residues" evidence="4">
    <location>
        <begin position="97"/>
        <end position="107"/>
    </location>
</feature>
<dbReference type="Proteomes" id="UP000054321">
    <property type="component" value="Unassembled WGS sequence"/>
</dbReference>
<dbReference type="AlphaFoldDB" id="A0A0C3GPP8"/>
<dbReference type="InterPro" id="IPR036864">
    <property type="entry name" value="Zn2-C6_fun-type_DNA-bd_sf"/>
</dbReference>
<accession>A0A0C3GPP8</accession>
<dbReference type="Pfam" id="PF00172">
    <property type="entry name" value="Zn_clus"/>
    <property type="match status" value="1"/>
</dbReference>
<evidence type="ECO:0000256" key="1">
    <source>
        <dbReference type="ARBA" id="ARBA00004123"/>
    </source>
</evidence>
<evidence type="ECO:0000256" key="2">
    <source>
        <dbReference type="ARBA" id="ARBA00022723"/>
    </source>
</evidence>
<dbReference type="HOGENOM" id="CLU_004083_5_3_1"/>
<organism evidence="6 7">
    <name type="scientific">Oidiodendron maius (strain Zn)</name>
    <dbReference type="NCBI Taxonomy" id="913774"/>
    <lineage>
        <taxon>Eukaryota</taxon>
        <taxon>Fungi</taxon>
        <taxon>Dikarya</taxon>
        <taxon>Ascomycota</taxon>
        <taxon>Pezizomycotina</taxon>
        <taxon>Leotiomycetes</taxon>
        <taxon>Leotiomycetes incertae sedis</taxon>
        <taxon>Myxotrichaceae</taxon>
        <taxon>Oidiodendron</taxon>
    </lineage>
</organism>
<dbReference type="GO" id="GO:0000981">
    <property type="term" value="F:DNA-binding transcription factor activity, RNA polymerase II-specific"/>
    <property type="evidence" value="ECO:0007669"/>
    <property type="project" value="InterPro"/>
</dbReference>
<proteinExistence type="predicted"/>
<keyword evidence="7" id="KW-1185">Reference proteome</keyword>
<gene>
    <name evidence="6" type="ORF">OIDMADRAFT_168388</name>
</gene>
<dbReference type="CDD" id="cd00067">
    <property type="entry name" value="GAL4"/>
    <property type="match status" value="1"/>
</dbReference>
<reference evidence="7" key="2">
    <citation type="submission" date="2015-01" db="EMBL/GenBank/DDBJ databases">
        <title>Evolutionary Origins and Diversification of the Mycorrhizal Mutualists.</title>
        <authorList>
            <consortium name="DOE Joint Genome Institute"/>
            <consortium name="Mycorrhizal Genomics Consortium"/>
            <person name="Kohler A."/>
            <person name="Kuo A."/>
            <person name="Nagy L.G."/>
            <person name="Floudas D."/>
            <person name="Copeland A."/>
            <person name="Barry K.W."/>
            <person name="Cichocki N."/>
            <person name="Veneault-Fourrey C."/>
            <person name="LaButti K."/>
            <person name="Lindquist E.A."/>
            <person name="Lipzen A."/>
            <person name="Lundell T."/>
            <person name="Morin E."/>
            <person name="Murat C."/>
            <person name="Riley R."/>
            <person name="Ohm R."/>
            <person name="Sun H."/>
            <person name="Tunlid A."/>
            <person name="Henrissat B."/>
            <person name="Grigoriev I.V."/>
            <person name="Hibbett D.S."/>
            <person name="Martin F."/>
        </authorList>
    </citation>
    <scope>NUCLEOTIDE SEQUENCE [LARGE SCALE GENOMIC DNA]</scope>
    <source>
        <strain evidence="7">Zn</strain>
    </source>
</reference>
<feature type="region of interest" description="Disordered" evidence="4">
    <location>
        <begin position="97"/>
        <end position="129"/>
    </location>
</feature>
<dbReference type="InterPro" id="IPR001138">
    <property type="entry name" value="Zn2Cys6_DnaBD"/>
</dbReference>
<comment type="subcellular location">
    <subcellularLocation>
        <location evidence="1">Nucleus</location>
    </subcellularLocation>
</comment>
<evidence type="ECO:0000313" key="6">
    <source>
        <dbReference type="EMBL" id="KIM97995.1"/>
    </source>
</evidence>
<dbReference type="SUPFAM" id="SSF57701">
    <property type="entry name" value="Zn2/Cys6 DNA-binding domain"/>
    <property type="match status" value="1"/>
</dbReference>
<dbReference type="PANTHER" id="PTHR31001:SF85">
    <property type="entry name" value="ZN(II)2CYS6 TRANSCRIPTION FACTOR (EUROFUNG)"/>
    <property type="match status" value="1"/>
</dbReference>
<dbReference type="InterPro" id="IPR007219">
    <property type="entry name" value="XnlR_reg_dom"/>
</dbReference>
<dbReference type="PANTHER" id="PTHR31001">
    <property type="entry name" value="UNCHARACTERIZED TRANSCRIPTIONAL REGULATORY PROTEIN"/>
    <property type="match status" value="1"/>
</dbReference>
<dbReference type="GO" id="GO:0005634">
    <property type="term" value="C:nucleus"/>
    <property type="evidence" value="ECO:0007669"/>
    <property type="project" value="UniProtKB-SubCell"/>
</dbReference>
<dbReference type="SMART" id="SM00906">
    <property type="entry name" value="Fungal_trans"/>
    <property type="match status" value="1"/>
</dbReference>
<dbReference type="InParanoid" id="A0A0C3GPP8"/>
<feature type="region of interest" description="Disordered" evidence="4">
    <location>
        <begin position="168"/>
        <end position="188"/>
    </location>
</feature>
<name>A0A0C3GPP8_OIDMZ</name>
<evidence type="ECO:0000259" key="5">
    <source>
        <dbReference type="PROSITE" id="PS50048"/>
    </source>
</evidence>
<dbReference type="STRING" id="913774.A0A0C3GPP8"/>